<evidence type="ECO:0000256" key="4">
    <source>
        <dbReference type="ARBA" id="ARBA00022723"/>
    </source>
</evidence>
<reference evidence="9" key="1">
    <citation type="submission" date="2020-12" db="EMBL/GenBank/DDBJ databases">
        <title>Methylobrevis albus sp. nov., isolated from fresh water lack sediment.</title>
        <authorList>
            <person name="Zou Q."/>
        </authorList>
    </citation>
    <scope>NUCLEOTIDE SEQUENCE</scope>
    <source>
        <strain evidence="9">L22</strain>
    </source>
</reference>
<dbReference type="Pfam" id="PF07687">
    <property type="entry name" value="M20_dimer"/>
    <property type="match status" value="1"/>
</dbReference>
<keyword evidence="4" id="KW-0479">Metal-binding</keyword>
<evidence type="ECO:0000256" key="3">
    <source>
        <dbReference type="ARBA" id="ARBA00006247"/>
    </source>
</evidence>
<dbReference type="EMBL" id="JADZLT010000051">
    <property type="protein sequence ID" value="MBH0238647.1"/>
    <property type="molecule type" value="Genomic_DNA"/>
</dbReference>
<dbReference type="InterPro" id="IPR002933">
    <property type="entry name" value="Peptidase_M20"/>
</dbReference>
<evidence type="ECO:0000313" key="9">
    <source>
        <dbReference type="EMBL" id="MBH0238647.1"/>
    </source>
</evidence>
<evidence type="ECO:0000259" key="8">
    <source>
        <dbReference type="Pfam" id="PF07687"/>
    </source>
</evidence>
<dbReference type="AlphaFoldDB" id="A0A931I2J4"/>
<keyword evidence="10" id="KW-1185">Reference proteome</keyword>
<comment type="caution">
    <text evidence="9">The sequence shown here is derived from an EMBL/GenBank/DDBJ whole genome shotgun (WGS) entry which is preliminary data.</text>
</comment>
<comment type="similarity">
    <text evidence="3">Belongs to the peptidase M20A family.</text>
</comment>
<dbReference type="CDD" id="cd08659">
    <property type="entry name" value="M20_ArgE_DapE-like"/>
    <property type="match status" value="1"/>
</dbReference>
<evidence type="ECO:0000256" key="2">
    <source>
        <dbReference type="ARBA" id="ARBA00001947"/>
    </source>
</evidence>
<proteinExistence type="inferred from homology"/>
<dbReference type="SUPFAM" id="SSF55031">
    <property type="entry name" value="Bacterial exopeptidase dimerisation domain"/>
    <property type="match status" value="1"/>
</dbReference>
<dbReference type="GO" id="GO:0006526">
    <property type="term" value="P:L-arginine biosynthetic process"/>
    <property type="evidence" value="ECO:0007669"/>
    <property type="project" value="TreeGrafter"/>
</dbReference>
<keyword evidence="6" id="KW-0862">Zinc</keyword>
<protein>
    <submittedName>
        <fullName evidence="9">M20 family metallopeptidase</fullName>
    </submittedName>
</protein>
<evidence type="ECO:0000256" key="1">
    <source>
        <dbReference type="ARBA" id="ARBA00001941"/>
    </source>
</evidence>
<gene>
    <name evidence="9" type="ORF">I5731_12495</name>
</gene>
<feature type="domain" description="Peptidase M20 dimerisation" evidence="8">
    <location>
        <begin position="174"/>
        <end position="281"/>
    </location>
</feature>
<evidence type="ECO:0000313" key="10">
    <source>
        <dbReference type="Proteomes" id="UP000631694"/>
    </source>
</evidence>
<accession>A0A931I2J4</accession>
<organism evidence="9 10">
    <name type="scientific">Methylobrevis albus</name>
    <dbReference type="NCBI Taxonomy" id="2793297"/>
    <lineage>
        <taxon>Bacteria</taxon>
        <taxon>Pseudomonadati</taxon>
        <taxon>Pseudomonadota</taxon>
        <taxon>Alphaproteobacteria</taxon>
        <taxon>Hyphomicrobiales</taxon>
        <taxon>Pleomorphomonadaceae</taxon>
        <taxon>Methylobrevis</taxon>
    </lineage>
</organism>
<keyword evidence="5" id="KW-0378">Hydrolase</keyword>
<dbReference type="RefSeq" id="WP_197311739.1">
    <property type="nucleotide sequence ID" value="NZ_JADZLT010000051.1"/>
</dbReference>
<dbReference type="InterPro" id="IPR011650">
    <property type="entry name" value="Peptidase_M20_dimer"/>
</dbReference>
<dbReference type="InterPro" id="IPR036264">
    <property type="entry name" value="Bact_exopeptidase_dim_dom"/>
</dbReference>
<comment type="cofactor">
    <cofactor evidence="2">
        <name>Zn(2+)</name>
        <dbReference type="ChEBI" id="CHEBI:29105"/>
    </cofactor>
</comment>
<dbReference type="SUPFAM" id="SSF53187">
    <property type="entry name" value="Zn-dependent exopeptidases"/>
    <property type="match status" value="1"/>
</dbReference>
<sequence>MTTAPDAARMRRDLAALVAIDTQNPPGFEAEAAAVVGDLAGAAGFATETAEYAPGRTNVVCRLENGAGPVFAFNTHMDVVPVGDGWSSDPFTLTERDGRLYGRGACDCKGPLASMLEAMRMLASDRSAWSGTLLGVFVADEEIASEGAKAYAATRPAIDYAVVGEPTSNTVFSAHKGGLRPRVKVHGRSCHSGTPHLGENAIFRAGELMTLIAEHHDTVVSKRTHPLVGPASLTVTRIAGGHADNVLPGSCEMLLDRRMVPGEDEAEVIAEITALLADAERRTGLRAEIVGYRATTGAATETAGDAAIVQASLAVCRANGIAAPGPFGFQGGCDLVHFRSIGAEGVVIGPGDLAVAHKSDEFVPADEFVTSSLIYRDVALAMFNRG</sequence>
<name>A0A931I2J4_9HYPH</name>
<dbReference type="Gene3D" id="3.30.70.360">
    <property type="match status" value="1"/>
</dbReference>
<dbReference type="NCBIfam" id="TIGR01910">
    <property type="entry name" value="DapE-ArgE"/>
    <property type="match status" value="1"/>
</dbReference>
<dbReference type="Proteomes" id="UP000631694">
    <property type="component" value="Unassembled WGS sequence"/>
</dbReference>
<dbReference type="InterPro" id="IPR010182">
    <property type="entry name" value="ArgE/DapE"/>
</dbReference>
<keyword evidence="7" id="KW-0170">Cobalt</keyword>
<comment type="cofactor">
    <cofactor evidence="1">
        <name>Co(2+)</name>
        <dbReference type="ChEBI" id="CHEBI:48828"/>
    </cofactor>
</comment>
<dbReference type="Pfam" id="PF01546">
    <property type="entry name" value="Peptidase_M20"/>
    <property type="match status" value="1"/>
</dbReference>
<dbReference type="InterPro" id="IPR050072">
    <property type="entry name" value="Peptidase_M20A"/>
</dbReference>
<evidence type="ECO:0000256" key="6">
    <source>
        <dbReference type="ARBA" id="ARBA00022833"/>
    </source>
</evidence>
<dbReference type="GO" id="GO:0008777">
    <property type="term" value="F:acetylornithine deacetylase activity"/>
    <property type="evidence" value="ECO:0007669"/>
    <property type="project" value="TreeGrafter"/>
</dbReference>
<evidence type="ECO:0000256" key="7">
    <source>
        <dbReference type="ARBA" id="ARBA00023285"/>
    </source>
</evidence>
<dbReference type="GO" id="GO:0046872">
    <property type="term" value="F:metal ion binding"/>
    <property type="evidence" value="ECO:0007669"/>
    <property type="project" value="UniProtKB-KW"/>
</dbReference>
<dbReference type="Gene3D" id="3.40.630.10">
    <property type="entry name" value="Zn peptidases"/>
    <property type="match status" value="1"/>
</dbReference>
<dbReference type="PANTHER" id="PTHR43808:SF31">
    <property type="entry name" value="N-ACETYL-L-CITRULLINE DEACETYLASE"/>
    <property type="match status" value="1"/>
</dbReference>
<evidence type="ECO:0000256" key="5">
    <source>
        <dbReference type="ARBA" id="ARBA00022801"/>
    </source>
</evidence>
<dbReference type="PANTHER" id="PTHR43808">
    <property type="entry name" value="ACETYLORNITHINE DEACETYLASE"/>
    <property type="match status" value="1"/>
</dbReference>